<dbReference type="EMBL" id="JAUSSU010000003">
    <property type="protein sequence ID" value="MDQ0112372.1"/>
    <property type="molecule type" value="Genomic_DNA"/>
</dbReference>
<gene>
    <name evidence="1" type="ORF">J2T15_001807</name>
</gene>
<dbReference type="RefSeq" id="WP_307203172.1">
    <property type="nucleotide sequence ID" value="NZ_JAUSST010000003.1"/>
</dbReference>
<sequence length="188" mass="22577">MTETMILRDKLIEILLTKENLLRDLRIIQKLGLPSWCIAAGYVRNHVWDYLHGYVEATPLNDVDILYYDSNDVEEQAEKRWESILFENYPQYNWSVKNQARMHLRNHAEPYRSVEDAMKRWPETVTAVGIYLNSYDQIEVITPHGLDDLFGLVIKRSPYFQDKKYFYRRVESKGWLKTWPRLKLIDEF</sequence>
<keyword evidence="2" id="KW-1185">Reference proteome</keyword>
<comment type="caution">
    <text evidence="1">The sequence shown here is derived from an EMBL/GenBank/DDBJ whole genome shotgun (WGS) entry which is preliminary data.</text>
</comment>
<proteinExistence type="predicted"/>
<reference evidence="1 2" key="1">
    <citation type="submission" date="2023-07" db="EMBL/GenBank/DDBJ databases">
        <title>Sorghum-associated microbial communities from plants grown in Nebraska, USA.</title>
        <authorList>
            <person name="Schachtman D."/>
        </authorList>
    </citation>
    <scope>NUCLEOTIDE SEQUENCE [LARGE SCALE GENOMIC DNA]</scope>
    <source>
        <strain evidence="1 2">CC482</strain>
    </source>
</reference>
<evidence type="ECO:0008006" key="3">
    <source>
        <dbReference type="Google" id="ProtNLM"/>
    </source>
</evidence>
<dbReference type="Proteomes" id="UP001229346">
    <property type="component" value="Unassembled WGS sequence"/>
</dbReference>
<protein>
    <recommendedName>
        <fullName evidence="3">Nucleotidyltransferase family protein</fullName>
    </recommendedName>
</protein>
<dbReference type="PANTHER" id="PTHR39166:SF1">
    <property type="entry name" value="BLL1166 PROTEIN"/>
    <property type="match status" value="1"/>
</dbReference>
<dbReference type="PANTHER" id="PTHR39166">
    <property type="entry name" value="BLL1166 PROTEIN"/>
    <property type="match status" value="1"/>
</dbReference>
<dbReference type="Pfam" id="PF06042">
    <property type="entry name" value="NTP_transf_6"/>
    <property type="match status" value="1"/>
</dbReference>
<dbReference type="InterPro" id="IPR009267">
    <property type="entry name" value="NTP_transf_6"/>
</dbReference>
<evidence type="ECO:0000313" key="2">
    <source>
        <dbReference type="Proteomes" id="UP001229346"/>
    </source>
</evidence>
<accession>A0ABT9TYC9</accession>
<evidence type="ECO:0000313" key="1">
    <source>
        <dbReference type="EMBL" id="MDQ0112372.1"/>
    </source>
</evidence>
<organism evidence="1 2">
    <name type="scientific">Paenibacillus harenae</name>
    <dbReference type="NCBI Taxonomy" id="306543"/>
    <lineage>
        <taxon>Bacteria</taxon>
        <taxon>Bacillati</taxon>
        <taxon>Bacillota</taxon>
        <taxon>Bacilli</taxon>
        <taxon>Bacillales</taxon>
        <taxon>Paenibacillaceae</taxon>
        <taxon>Paenibacillus</taxon>
    </lineage>
</organism>
<name>A0ABT9TYC9_PAEHA</name>